<organism evidence="1 2">
    <name type="scientific">Planifilum fulgidum</name>
    <dbReference type="NCBI Taxonomy" id="201973"/>
    <lineage>
        <taxon>Bacteria</taxon>
        <taxon>Bacillati</taxon>
        <taxon>Bacillota</taxon>
        <taxon>Bacilli</taxon>
        <taxon>Bacillales</taxon>
        <taxon>Thermoactinomycetaceae</taxon>
        <taxon>Planifilum</taxon>
    </lineage>
</organism>
<gene>
    <name evidence="1" type="ORF">SAMN04488025_11548</name>
</gene>
<proteinExistence type="predicted"/>
<reference evidence="1 2" key="1">
    <citation type="submission" date="2016-10" db="EMBL/GenBank/DDBJ databases">
        <authorList>
            <person name="de Groot N.N."/>
        </authorList>
    </citation>
    <scope>NUCLEOTIDE SEQUENCE [LARGE SCALE GENOMIC DNA]</scope>
    <source>
        <strain evidence="1 2">DSM 44945</strain>
    </source>
</reference>
<evidence type="ECO:0000313" key="2">
    <source>
        <dbReference type="Proteomes" id="UP000198661"/>
    </source>
</evidence>
<evidence type="ECO:0008006" key="3">
    <source>
        <dbReference type="Google" id="ProtNLM"/>
    </source>
</evidence>
<name>A0A1I2P8W7_9BACL</name>
<dbReference type="STRING" id="201973.SAMN04488025_11548"/>
<sequence length="119" mass="13606">MPIAEDGSYSEENLEMTKAISAWKLFNKNVVSEVNELKNHIDKTLDMRFAADLPVLLFTTKEDQVSEDGKNLETFFKTRLTDSPSSRVVVLGGHHNLHWTRYKEMSKEVNEFIKSSAAE</sequence>
<dbReference type="Gene3D" id="3.40.50.1820">
    <property type="entry name" value="alpha/beta hydrolase"/>
    <property type="match status" value="1"/>
</dbReference>
<evidence type="ECO:0000313" key="1">
    <source>
        <dbReference type="EMBL" id="SFG09901.1"/>
    </source>
</evidence>
<keyword evidence="2" id="KW-1185">Reference proteome</keyword>
<dbReference type="InterPro" id="IPR029058">
    <property type="entry name" value="AB_hydrolase_fold"/>
</dbReference>
<dbReference type="EMBL" id="FOOK01000015">
    <property type="protein sequence ID" value="SFG09901.1"/>
    <property type="molecule type" value="Genomic_DNA"/>
</dbReference>
<protein>
    <recommendedName>
        <fullName evidence="3">Serine aminopeptidase S33 domain-containing protein</fullName>
    </recommendedName>
</protein>
<dbReference type="Proteomes" id="UP000198661">
    <property type="component" value="Unassembled WGS sequence"/>
</dbReference>
<accession>A0A1I2P8W7</accession>
<dbReference type="AlphaFoldDB" id="A0A1I2P8W7"/>